<feature type="binding site" evidence="7">
    <location>
        <position position="226"/>
    </location>
    <ligand>
        <name>substrate</name>
    </ligand>
</feature>
<organism evidence="10 11">
    <name type="scientific">Sphingobacterium spiritivorum</name>
    <name type="common">Flavobacterium spiritivorum</name>
    <dbReference type="NCBI Taxonomy" id="258"/>
    <lineage>
        <taxon>Bacteria</taxon>
        <taxon>Pseudomonadati</taxon>
        <taxon>Bacteroidota</taxon>
        <taxon>Sphingobacteriia</taxon>
        <taxon>Sphingobacteriales</taxon>
        <taxon>Sphingobacteriaceae</taxon>
        <taxon>Sphingobacterium</taxon>
    </lineage>
</organism>
<dbReference type="GO" id="GO:0006046">
    <property type="term" value="P:N-acetylglucosamine catabolic process"/>
    <property type="evidence" value="ECO:0007669"/>
    <property type="project" value="TreeGrafter"/>
</dbReference>
<protein>
    <submittedName>
        <fullName evidence="10">N-acetylglucosamine-6-phosphate deacetylase</fullName>
        <ecNumber evidence="10">3.5.1.25</ecNumber>
    </submittedName>
</protein>
<dbReference type="PIRSF" id="PIRSF038994">
    <property type="entry name" value="NagA"/>
    <property type="match status" value="1"/>
</dbReference>
<dbReference type="AlphaFoldDB" id="A0A380BB80"/>
<dbReference type="InterPro" id="IPR003764">
    <property type="entry name" value="GlcNAc_6-P_deAcase"/>
</dbReference>
<reference evidence="10 11" key="1">
    <citation type="submission" date="2018-06" db="EMBL/GenBank/DDBJ databases">
        <authorList>
            <consortium name="Pathogen Informatics"/>
            <person name="Doyle S."/>
        </authorList>
    </citation>
    <scope>NUCLEOTIDE SEQUENCE [LARGE SCALE GENOMIC DNA]</scope>
    <source>
        <strain evidence="10 11">NCTC11388</strain>
    </source>
</reference>
<dbReference type="SUPFAM" id="SSF51556">
    <property type="entry name" value="Metallo-dependent hydrolases"/>
    <property type="match status" value="1"/>
</dbReference>
<feature type="binding site" evidence="8">
    <location>
        <position position="128"/>
    </location>
    <ligand>
        <name>Zn(2+)</name>
        <dbReference type="ChEBI" id="CHEBI:29105"/>
    </ligand>
</feature>
<dbReference type="PANTHER" id="PTHR11113:SF14">
    <property type="entry name" value="N-ACETYLGLUCOSAMINE-6-PHOSPHATE DEACETYLASE"/>
    <property type="match status" value="1"/>
</dbReference>
<dbReference type="GO" id="GO:0046872">
    <property type="term" value="F:metal ion binding"/>
    <property type="evidence" value="ECO:0007669"/>
    <property type="project" value="UniProtKB-KW"/>
</dbReference>
<dbReference type="EMBL" id="UGYW01000001">
    <property type="protein sequence ID" value="SUI97372.1"/>
    <property type="molecule type" value="Genomic_DNA"/>
</dbReference>
<evidence type="ECO:0000313" key="10">
    <source>
        <dbReference type="EMBL" id="SUI97372.1"/>
    </source>
</evidence>
<name>A0A380BB80_SPHSI</name>
<evidence type="ECO:0000256" key="5">
    <source>
        <dbReference type="PIRNR" id="PIRNR038994"/>
    </source>
</evidence>
<feature type="binding site" evidence="7">
    <location>
        <begin position="298"/>
        <end position="300"/>
    </location>
    <ligand>
        <name>substrate</name>
    </ligand>
</feature>
<dbReference type="Pfam" id="PF01979">
    <property type="entry name" value="Amidohydro_1"/>
    <property type="match status" value="1"/>
</dbReference>
<comment type="similarity">
    <text evidence="1 5">Belongs to the metallo-dependent hydrolases superfamily. NagA family.</text>
</comment>
<proteinExistence type="inferred from homology"/>
<evidence type="ECO:0000256" key="2">
    <source>
        <dbReference type="ARBA" id="ARBA00022723"/>
    </source>
</evidence>
<dbReference type="EC" id="3.5.1.25" evidence="10"/>
<comment type="cofactor">
    <cofactor evidence="8">
        <name>a divalent metal cation</name>
        <dbReference type="ChEBI" id="CHEBI:60240"/>
    </cofactor>
    <text evidence="8">Binds 1 divalent metal cation per subunit.</text>
</comment>
<evidence type="ECO:0000256" key="6">
    <source>
        <dbReference type="PIRSR" id="PIRSR038994-1"/>
    </source>
</evidence>
<sequence>MHTKTVIVNGRIFTGTEILSDRMIVLEKGKVSSIIPYGQPLAGAKVIDAKGGLVSAGLIDLQIYGAGDQLFSAELTSDSLAKIEDTLLKQGCTSYLLCLATNTIDVFKTAIAVVNKYVPRVALGLHLEGPFLNAKKRGAHPQELIIKATAEEITHLLNDDHKALVKMMTVAPELLDADCLSLLLERGILLSAGHSNATFEEATAGFDSGILTATHLFNAMSAFHHRETGLPGAVFNHQRACASIILDGIHVNYEAAKVAKRQMGERLFMITDAVARCDKGIYKHILNVDHYVLPDGTLSGSALTMLQAVKNAVLQVDIPLEEALRMATLYPANLIGRTDLGRIEAGATANIIVFDDAFGLQQVVFEGEQIDIKG</sequence>
<feature type="domain" description="Amidohydrolase-related" evidence="9">
    <location>
        <begin position="54"/>
        <end position="367"/>
    </location>
</feature>
<evidence type="ECO:0000313" key="11">
    <source>
        <dbReference type="Proteomes" id="UP000254893"/>
    </source>
</evidence>
<evidence type="ECO:0000256" key="1">
    <source>
        <dbReference type="ARBA" id="ARBA00010716"/>
    </source>
</evidence>
<keyword evidence="4 5" id="KW-0119">Carbohydrate metabolism</keyword>
<gene>
    <name evidence="10" type="primary">nagA_1</name>
    <name evidence="10" type="ORF">NCTC11388_00377</name>
</gene>
<keyword evidence="3 5" id="KW-0378">Hydrolase</keyword>
<feature type="binding site" evidence="7">
    <location>
        <position position="250"/>
    </location>
    <ligand>
        <name>substrate</name>
    </ligand>
</feature>
<dbReference type="NCBIfam" id="TIGR00221">
    <property type="entry name" value="nagA"/>
    <property type="match status" value="1"/>
</dbReference>
<dbReference type="InterPro" id="IPR006680">
    <property type="entry name" value="Amidohydro-rel"/>
</dbReference>
<feature type="binding site" evidence="7">
    <location>
        <position position="139"/>
    </location>
    <ligand>
        <name>substrate</name>
    </ligand>
</feature>
<feature type="active site" description="Proton donor/acceptor" evidence="6">
    <location>
        <position position="272"/>
    </location>
</feature>
<dbReference type="GO" id="GO:0008448">
    <property type="term" value="F:N-acetylglucosamine-6-phosphate deacetylase activity"/>
    <property type="evidence" value="ECO:0007669"/>
    <property type="project" value="UniProtKB-EC"/>
</dbReference>
<dbReference type="InterPro" id="IPR032466">
    <property type="entry name" value="Metal_Hydrolase"/>
</dbReference>
<dbReference type="Proteomes" id="UP000254893">
    <property type="component" value="Unassembled WGS sequence"/>
</dbReference>
<dbReference type="Gene3D" id="3.20.20.140">
    <property type="entry name" value="Metal-dependent hydrolases"/>
    <property type="match status" value="1"/>
</dbReference>
<evidence type="ECO:0000259" key="9">
    <source>
        <dbReference type="Pfam" id="PF01979"/>
    </source>
</evidence>
<evidence type="ECO:0000256" key="7">
    <source>
        <dbReference type="PIRSR" id="PIRSR038994-2"/>
    </source>
</evidence>
<evidence type="ECO:0000256" key="3">
    <source>
        <dbReference type="ARBA" id="ARBA00022801"/>
    </source>
</evidence>
<keyword evidence="2 8" id="KW-0479">Metal-binding</keyword>
<accession>A0A380BB80</accession>
<dbReference type="RefSeq" id="WP_115168857.1">
    <property type="nucleotide sequence ID" value="NZ_UGYW01000001.1"/>
</dbReference>
<feature type="binding site" evidence="8">
    <location>
        <position position="215"/>
    </location>
    <ligand>
        <name>Zn(2+)</name>
        <dbReference type="ChEBI" id="CHEBI:29105"/>
    </ligand>
</feature>
<dbReference type="Gene3D" id="2.30.40.10">
    <property type="entry name" value="Urease, subunit C, domain 1"/>
    <property type="match status" value="1"/>
</dbReference>
<evidence type="ECO:0000256" key="8">
    <source>
        <dbReference type="PIRSR" id="PIRSR038994-3"/>
    </source>
</evidence>
<evidence type="ECO:0000256" key="4">
    <source>
        <dbReference type="ARBA" id="ARBA00023277"/>
    </source>
</evidence>
<feature type="binding site" evidence="8">
    <location>
        <position position="194"/>
    </location>
    <ligand>
        <name>Zn(2+)</name>
        <dbReference type="ChEBI" id="CHEBI:29105"/>
    </ligand>
</feature>
<dbReference type="SUPFAM" id="SSF51338">
    <property type="entry name" value="Composite domain of metallo-dependent hydrolases"/>
    <property type="match status" value="1"/>
</dbReference>
<dbReference type="InterPro" id="IPR011059">
    <property type="entry name" value="Metal-dep_hydrolase_composite"/>
</dbReference>
<dbReference type="PANTHER" id="PTHR11113">
    <property type="entry name" value="N-ACETYLGLUCOSAMINE-6-PHOSPHATE DEACETYLASE"/>
    <property type="match status" value="1"/>
</dbReference>
<feature type="binding site" evidence="7">
    <location>
        <begin position="218"/>
        <end position="219"/>
    </location>
    <ligand>
        <name>substrate</name>
    </ligand>
</feature>